<dbReference type="EMBL" id="JANPWB010000014">
    <property type="protein sequence ID" value="KAJ1101048.1"/>
    <property type="molecule type" value="Genomic_DNA"/>
</dbReference>
<accession>A0AAV7MCE1</accession>
<sequence>MNNTQMCTISEVPALKPAPMAASCVCSKVARPTYQPLECSSCTSCLSVFDFLNNSEIRDHRQNRKRRAEVPQEADWRGGIAATRLEAGT</sequence>
<keyword evidence="3" id="KW-1185">Reference proteome</keyword>
<evidence type="ECO:0000256" key="1">
    <source>
        <dbReference type="SAM" id="MobiDB-lite"/>
    </source>
</evidence>
<protein>
    <submittedName>
        <fullName evidence="2">Uncharacterized protein</fullName>
    </submittedName>
</protein>
<dbReference type="Proteomes" id="UP001066276">
    <property type="component" value="Chromosome 10"/>
</dbReference>
<proteinExistence type="predicted"/>
<name>A0AAV7MCE1_PLEWA</name>
<dbReference type="AlphaFoldDB" id="A0AAV7MCE1"/>
<organism evidence="2 3">
    <name type="scientific">Pleurodeles waltl</name>
    <name type="common">Iberian ribbed newt</name>
    <dbReference type="NCBI Taxonomy" id="8319"/>
    <lineage>
        <taxon>Eukaryota</taxon>
        <taxon>Metazoa</taxon>
        <taxon>Chordata</taxon>
        <taxon>Craniata</taxon>
        <taxon>Vertebrata</taxon>
        <taxon>Euteleostomi</taxon>
        <taxon>Amphibia</taxon>
        <taxon>Batrachia</taxon>
        <taxon>Caudata</taxon>
        <taxon>Salamandroidea</taxon>
        <taxon>Salamandridae</taxon>
        <taxon>Pleurodelinae</taxon>
        <taxon>Pleurodeles</taxon>
    </lineage>
</organism>
<comment type="caution">
    <text evidence="2">The sequence shown here is derived from an EMBL/GenBank/DDBJ whole genome shotgun (WGS) entry which is preliminary data.</text>
</comment>
<evidence type="ECO:0000313" key="2">
    <source>
        <dbReference type="EMBL" id="KAJ1101048.1"/>
    </source>
</evidence>
<evidence type="ECO:0000313" key="3">
    <source>
        <dbReference type="Proteomes" id="UP001066276"/>
    </source>
</evidence>
<reference evidence="2" key="1">
    <citation type="journal article" date="2022" name="bioRxiv">
        <title>Sequencing and chromosome-scale assembly of the giantPleurodeles waltlgenome.</title>
        <authorList>
            <person name="Brown T."/>
            <person name="Elewa A."/>
            <person name="Iarovenko S."/>
            <person name="Subramanian E."/>
            <person name="Araus A.J."/>
            <person name="Petzold A."/>
            <person name="Susuki M."/>
            <person name="Suzuki K.-i.T."/>
            <person name="Hayashi T."/>
            <person name="Toyoda A."/>
            <person name="Oliveira C."/>
            <person name="Osipova E."/>
            <person name="Leigh N.D."/>
            <person name="Simon A."/>
            <person name="Yun M.H."/>
        </authorList>
    </citation>
    <scope>NUCLEOTIDE SEQUENCE</scope>
    <source>
        <strain evidence="2">20211129_DDA</strain>
        <tissue evidence="2">Liver</tissue>
    </source>
</reference>
<gene>
    <name evidence="2" type="ORF">NDU88_006122</name>
</gene>
<feature type="region of interest" description="Disordered" evidence="1">
    <location>
        <begin position="63"/>
        <end position="89"/>
    </location>
</feature>